<evidence type="ECO:0000313" key="1">
    <source>
        <dbReference type="Proteomes" id="UP000887579"/>
    </source>
</evidence>
<proteinExistence type="predicted"/>
<reference evidence="2" key="1">
    <citation type="submission" date="2022-11" db="UniProtKB">
        <authorList>
            <consortium name="WormBaseParasite"/>
        </authorList>
    </citation>
    <scope>IDENTIFICATION</scope>
</reference>
<name>A0AC34GNH7_9BILA</name>
<dbReference type="Proteomes" id="UP000887579">
    <property type="component" value="Unplaced"/>
</dbReference>
<sequence length="140" mass="15924">MKLQFFVLFLIFGIVAAGLDDVVDLGLKIAQLAEKHDEKYVRIVNHLGPDVKATVECASGDDKIETKEISDQESFAWKFKPHFGGKTLFYCDVKSSDGKNQHWDVYKGKERSQDWYLRGGGIYQGDQNGNGLLKKHDWKN</sequence>
<organism evidence="1 2">
    <name type="scientific">Panagrolaimus sp. ES5</name>
    <dbReference type="NCBI Taxonomy" id="591445"/>
    <lineage>
        <taxon>Eukaryota</taxon>
        <taxon>Metazoa</taxon>
        <taxon>Ecdysozoa</taxon>
        <taxon>Nematoda</taxon>
        <taxon>Chromadorea</taxon>
        <taxon>Rhabditida</taxon>
        <taxon>Tylenchina</taxon>
        <taxon>Panagrolaimomorpha</taxon>
        <taxon>Panagrolaimoidea</taxon>
        <taxon>Panagrolaimidae</taxon>
        <taxon>Panagrolaimus</taxon>
    </lineage>
</organism>
<dbReference type="WBParaSite" id="ES5_v2.g466.t1">
    <property type="protein sequence ID" value="ES5_v2.g466.t1"/>
    <property type="gene ID" value="ES5_v2.g466"/>
</dbReference>
<protein>
    <submittedName>
        <fullName evidence="2">S-protein homolog</fullName>
    </submittedName>
</protein>
<evidence type="ECO:0000313" key="2">
    <source>
        <dbReference type="WBParaSite" id="ES5_v2.g466.t1"/>
    </source>
</evidence>
<accession>A0AC34GNH7</accession>